<dbReference type="SUPFAM" id="SSF53448">
    <property type="entry name" value="Nucleotide-diphospho-sugar transferases"/>
    <property type="match status" value="1"/>
</dbReference>
<dbReference type="GO" id="GO:0016758">
    <property type="term" value="F:hexosyltransferase activity"/>
    <property type="evidence" value="ECO:0007669"/>
    <property type="project" value="UniProtKB-ARBA"/>
</dbReference>
<dbReference type="Proteomes" id="UP000676649">
    <property type="component" value="Chromosome"/>
</dbReference>
<dbReference type="Gene3D" id="3.90.550.10">
    <property type="entry name" value="Spore Coat Polysaccharide Biosynthesis Protein SpsA, Chain A"/>
    <property type="match status" value="1"/>
</dbReference>
<evidence type="ECO:0000313" key="3">
    <source>
        <dbReference type="Proteomes" id="UP000676649"/>
    </source>
</evidence>
<evidence type="ECO:0000313" key="2">
    <source>
        <dbReference type="EMBL" id="QWF70713.1"/>
    </source>
</evidence>
<dbReference type="Pfam" id="PF00535">
    <property type="entry name" value="Glycos_transf_2"/>
    <property type="match status" value="1"/>
</dbReference>
<dbReference type="InterPro" id="IPR029044">
    <property type="entry name" value="Nucleotide-diphossugar_trans"/>
</dbReference>
<accession>A0A975R9W6</accession>
<dbReference type="InterPro" id="IPR001173">
    <property type="entry name" value="Glyco_trans_2-like"/>
</dbReference>
<dbReference type="RefSeq" id="WP_215582125.1">
    <property type="nucleotide sequence ID" value="NZ_CP073754.1"/>
</dbReference>
<feature type="domain" description="Glycosyltransferase 2-like" evidence="1">
    <location>
        <begin position="3"/>
        <end position="130"/>
    </location>
</feature>
<evidence type="ECO:0000259" key="1">
    <source>
        <dbReference type="Pfam" id="PF00535"/>
    </source>
</evidence>
<proteinExistence type="predicted"/>
<keyword evidence="3" id="KW-1185">Reference proteome</keyword>
<dbReference type="AlphaFoldDB" id="A0A975R9W6"/>
<dbReference type="CDD" id="cd00761">
    <property type="entry name" value="Glyco_tranf_GTA_type"/>
    <property type="match status" value="1"/>
</dbReference>
<name>A0A975R9W6_9GAMM</name>
<dbReference type="PANTHER" id="PTHR22916:SF3">
    <property type="entry name" value="UDP-GLCNAC:BETAGAL BETA-1,3-N-ACETYLGLUCOSAMINYLTRANSFERASE-LIKE PROTEIN 1"/>
    <property type="match status" value="1"/>
</dbReference>
<sequence length="331" mass="37527">MFSVVIPLYNKAHIIIRTLTAVLTQTFSEFEVVIVNDGSTDNSLEIISKIASGDARIRIINQVNQGVSVARNTGVKSANYDYIAFLDADDEWLPGYLQKMREAIQQFPDAVIWGCPSWHRNIMDGEAGNASLNRYRNKIQIARYFENPQAMPHISATVVAKIALMQIDGGDAFPPGMKCCEDWSCFNRLAFLGDFVYVGFALAIKNNGVQGQITGLSNAERTNLIEHIVNFYNLTQAFSLSQQAKTDKAELFEIFFRYDLRQRIICALKEKDYALVNYLFDNLSQESLDQLSGFEKRLYQNQTLNFIAKLYIYATKLIWRAHGFPIVGKPD</sequence>
<protein>
    <submittedName>
        <fullName evidence="2">Glycosyltransferase family 2 protein</fullName>
    </submittedName>
</protein>
<dbReference type="EMBL" id="CP073754">
    <property type="protein sequence ID" value="QWF70713.1"/>
    <property type="molecule type" value="Genomic_DNA"/>
</dbReference>
<dbReference type="PANTHER" id="PTHR22916">
    <property type="entry name" value="GLYCOSYLTRANSFERASE"/>
    <property type="match status" value="1"/>
</dbReference>
<reference evidence="2" key="1">
    <citation type="submission" date="2021-04" db="EMBL/GenBank/DDBJ databases">
        <title>Draft genome sequence data of methanotrophic Methylovulum sp. strain S1L and Methylomonas sp. strain S2AM isolated from boreal lake water columns.</title>
        <authorList>
            <person name="Rissanen A.J."/>
            <person name="Mangayil R."/>
            <person name="Svenning M.M."/>
            <person name="Khanongnuch R."/>
        </authorList>
    </citation>
    <scope>NUCLEOTIDE SEQUENCE</scope>
    <source>
        <strain evidence="2">S2AM</strain>
    </source>
</reference>
<dbReference type="KEGG" id="mpad:KEF85_15540"/>
<gene>
    <name evidence="2" type="ORF">KEF85_15540</name>
</gene>
<organism evidence="2 3">
    <name type="scientific">Methylomonas paludis</name>
    <dbReference type="NCBI Taxonomy" id="1173101"/>
    <lineage>
        <taxon>Bacteria</taxon>
        <taxon>Pseudomonadati</taxon>
        <taxon>Pseudomonadota</taxon>
        <taxon>Gammaproteobacteria</taxon>
        <taxon>Methylococcales</taxon>
        <taxon>Methylococcaceae</taxon>
        <taxon>Methylomonas</taxon>
    </lineage>
</organism>